<proteinExistence type="predicted"/>
<feature type="chain" id="PRO_5012783400" description="Lipoprotein" evidence="1">
    <location>
        <begin position="20"/>
        <end position="278"/>
    </location>
</feature>
<reference evidence="2 3" key="1">
    <citation type="submission" date="2017-02" db="EMBL/GenBank/DDBJ databases">
        <title>Pseudoalteromonas ulvae TC14 Genome.</title>
        <authorList>
            <person name="Molmeret M."/>
        </authorList>
    </citation>
    <scope>NUCLEOTIDE SEQUENCE [LARGE SCALE GENOMIC DNA]</scope>
    <source>
        <strain evidence="2">TC14</strain>
    </source>
</reference>
<accession>A0A244CLR6</accession>
<protein>
    <recommendedName>
        <fullName evidence="4">Lipoprotein</fullName>
    </recommendedName>
</protein>
<dbReference type="Proteomes" id="UP000194841">
    <property type="component" value="Unassembled WGS sequence"/>
</dbReference>
<gene>
    <name evidence="2" type="ORF">B1199_17485</name>
</gene>
<sequence length="278" mass="30076">MKQCYTPLTVVTALCFVSACQGTPLTTLPSNQYESAAKNCQVMYAPASIVGYTINQIVDQPNSKPLTGFATQGAIALRYDGAQKMSGFGVGDVAHQLIEGQYAYHRVDATTAIEQAVDFEKGAYITYYHFQSEQAGTFEQTYSSGAVLKGRFTMLANNDGAPLAPESLSGLNVALTIDSAKSLSPDGYPTSGLVVQTYAQDGQYAAKGIGQGNIDSIGRYQYQRISANTAVETAMQTSDFFTLPYTMVYTFTSADSGLWYQNFANGTIIFEGRFKTFK</sequence>
<dbReference type="RefSeq" id="WP_086745427.1">
    <property type="nucleotide sequence ID" value="NZ_MWPV01000006.1"/>
</dbReference>
<evidence type="ECO:0000313" key="2">
    <source>
        <dbReference type="EMBL" id="OUL56456.1"/>
    </source>
</evidence>
<dbReference type="AlphaFoldDB" id="A0A244CLR6"/>
<dbReference type="PROSITE" id="PS51257">
    <property type="entry name" value="PROKAR_LIPOPROTEIN"/>
    <property type="match status" value="1"/>
</dbReference>
<feature type="signal peptide" evidence="1">
    <location>
        <begin position="1"/>
        <end position="19"/>
    </location>
</feature>
<name>A0A244CLR6_PSEDV</name>
<keyword evidence="1" id="KW-0732">Signal</keyword>
<evidence type="ECO:0000256" key="1">
    <source>
        <dbReference type="SAM" id="SignalP"/>
    </source>
</evidence>
<dbReference type="EMBL" id="MWPV01000006">
    <property type="protein sequence ID" value="OUL56456.1"/>
    <property type="molecule type" value="Genomic_DNA"/>
</dbReference>
<comment type="caution">
    <text evidence="2">The sequence shown here is derived from an EMBL/GenBank/DDBJ whole genome shotgun (WGS) entry which is preliminary data.</text>
</comment>
<organism evidence="2 3">
    <name type="scientific">Pseudoalteromonas ulvae</name>
    <dbReference type="NCBI Taxonomy" id="107327"/>
    <lineage>
        <taxon>Bacteria</taxon>
        <taxon>Pseudomonadati</taxon>
        <taxon>Pseudomonadota</taxon>
        <taxon>Gammaproteobacteria</taxon>
        <taxon>Alteromonadales</taxon>
        <taxon>Pseudoalteromonadaceae</taxon>
        <taxon>Pseudoalteromonas</taxon>
    </lineage>
</organism>
<dbReference type="OrthoDB" id="6386989at2"/>
<evidence type="ECO:0008006" key="4">
    <source>
        <dbReference type="Google" id="ProtNLM"/>
    </source>
</evidence>
<keyword evidence="3" id="KW-1185">Reference proteome</keyword>
<evidence type="ECO:0000313" key="3">
    <source>
        <dbReference type="Proteomes" id="UP000194841"/>
    </source>
</evidence>